<reference evidence="3 4" key="1">
    <citation type="submission" date="2020-08" db="EMBL/GenBank/DDBJ databases">
        <title>Sequencing the genomes of 1000 actinobacteria strains.</title>
        <authorList>
            <person name="Klenk H.-P."/>
        </authorList>
    </citation>
    <scope>NUCLEOTIDE SEQUENCE [LARGE SCALE GENOMIC DNA]</scope>
    <source>
        <strain evidence="3 4">DSM 44593</strain>
    </source>
</reference>
<evidence type="ECO:0000256" key="1">
    <source>
        <dbReference type="ARBA" id="ARBA00007120"/>
    </source>
</evidence>
<dbReference type="SUPFAM" id="SSF49777">
    <property type="entry name" value="PEBP-like"/>
    <property type="match status" value="1"/>
</dbReference>
<dbReference type="Pfam" id="PF01161">
    <property type="entry name" value="PBP"/>
    <property type="match status" value="1"/>
</dbReference>
<comment type="caution">
    <text evidence="3">The sequence shown here is derived from an EMBL/GenBank/DDBJ whole genome shotgun (WGS) entry which is preliminary data.</text>
</comment>
<proteinExistence type="inferred from homology"/>
<dbReference type="InterPro" id="IPR036610">
    <property type="entry name" value="PEBP-like_sf"/>
</dbReference>
<organism evidence="3 4">
    <name type="scientific">Streptomonospora salina</name>
    <dbReference type="NCBI Taxonomy" id="104205"/>
    <lineage>
        <taxon>Bacteria</taxon>
        <taxon>Bacillati</taxon>
        <taxon>Actinomycetota</taxon>
        <taxon>Actinomycetes</taxon>
        <taxon>Streptosporangiales</taxon>
        <taxon>Nocardiopsidaceae</taxon>
        <taxon>Streptomonospora</taxon>
    </lineage>
</organism>
<dbReference type="AlphaFoldDB" id="A0A841E7M7"/>
<dbReference type="PANTHER" id="PTHR30289:SF1">
    <property type="entry name" value="PEBP (PHOSPHATIDYLETHANOLAMINE-BINDING PROTEIN) FAMILY PROTEIN"/>
    <property type="match status" value="1"/>
</dbReference>
<dbReference type="Proteomes" id="UP000578077">
    <property type="component" value="Unassembled WGS sequence"/>
</dbReference>
<feature type="region of interest" description="Disordered" evidence="2">
    <location>
        <begin position="77"/>
        <end position="105"/>
    </location>
</feature>
<evidence type="ECO:0000313" key="3">
    <source>
        <dbReference type="EMBL" id="MBB5996560.1"/>
    </source>
</evidence>
<gene>
    <name evidence="3" type="ORF">HNR25_000311</name>
</gene>
<evidence type="ECO:0000313" key="4">
    <source>
        <dbReference type="Proteomes" id="UP000578077"/>
    </source>
</evidence>
<dbReference type="InterPro" id="IPR005247">
    <property type="entry name" value="YbhB_YbcL/LppC-like"/>
</dbReference>
<dbReference type="RefSeq" id="WP_184632789.1">
    <property type="nucleotide sequence ID" value="NZ_BAABKT010000006.1"/>
</dbReference>
<dbReference type="PANTHER" id="PTHR30289">
    <property type="entry name" value="UNCHARACTERIZED PROTEIN YBCL-RELATED"/>
    <property type="match status" value="1"/>
</dbReference>
<dbReference type="EMBL" id="JACHLY010000001">
    <property type="protein sequence ID" value="MBB5996560.1"/>
    <property type="molecule type" value="Genomic_DNA"/>
</dbReference>
<comment type="similarity">
    <text evidence="1">Belongs to the UPF0098 family.</text>
</comment>
<protein>
    <submittedName>
        <fullName evidence="3">Raf kinase inhibitor-like YbhB/YbcL family protein</fullName>
    </submittedName>
</protein>
<dbReference type="NCBIfam" id="TIGR00481">
    <property type="entry name" value="YbhB/YbcL family Raf kinase inhibitor-like protein"/>
    <property type="match status" value="1"/>
</dbReference>
<evidence type="ECO:0000256" key="2">
    <source>
        <dbReference type="SAM" id="MobiDB-lite"/>
    </source>
</evidence>
<dbReference type="InterPro" id="IPR008914">
    <property type="entry name" value="PEBP"/>
</dbReference>
<name>A0A841E7M7_9ACTN</name>
<accession>A0A841E7M7</accession>
<dbReference type="CDD" id="cd00865">
    <property type="entry name" value="PEBP_bact_arch"/>
    <property type="match status" value="1"/>
</dbReference>
<sequence>MPLNIRDLSIAADQFEQGERIPDVHVGNGGDTAPDLEISGVPDGTVELAVVCHDPDAPLPRGFTHWTVYGIAPSTARIGGNGGGSDRREGPNTLGENAYTGPNPPPGHGTHHYYFWVYALDTRVDGAPSREAFLADYAGNIIEQNRIVGIYSA</sequence>
<keyword evidence="4" id="KW-1185">Reference proteome</keyword>
<dbReference type="Gene3D" id="3.90.280.10">
    <property type="entry name" value="PEBP-like"/>
    <property type="match status" value="1"/>
</dbReference>